<dbReference type="PIRSF" id="PIRSF004486">
    <property type="entry name" value="MraW"/>
    <property type="match status" value="1"/>
</dbReference>
<proteinExistence type="inferred from homology"/>
<dbReference type="InterPro" id="IPR002903">
    <property type="entry name" value="RsmH"/>
</dbReference>
<evidence type="ECO:0000313" key="6">
    <source>
        <dbReference type="Proteomes" id="UP000070544"/>
    </source>
</evidence>
<gene>
    <name evidence="5" type="ORF">M427DRAFT_133380</name>
</gene>
<accession>A0A139ALD9</accession>
<dbReference type="Gene3D" id="3.40.50.150">
    <property type="entry name" value="Vaccinia Virus protein VP39"/>
    <property type="match status" value="1"/>
</dbReference>
<protein>
    <submittedName>
        <fullName evidence="5">Bacterial methyltransferase</fullName>
    </submittedName>
</protein>
<keyword evidence="6" id="KW-1185">Reference proteome</keyword>
<dbReference type="GO" id="GO:0071424">
    <property type="term" value="F:rRNA (cytosine-N4-)-methyltransferase activity"/>
    <property type="evidence" value="ECO:0007669"/>
    <property type="project" value="TreeGrafter"/>
</dbReference>
<dbReference type="NCBIfam" id="TIGR00006">
    <property type="entry name" value="16S rRNA (cytosine(1402)-N(4))-methyltransferase RsmH"/>
    <property type="match status" value="1"/>
</dbReference>
<evidence type="ECO:0000256" key="2">
    <source>
        <dbReference type="ARBA" id="ARBA00022603"/>
    </source>
</evidence>
<keyword evidence="4" id="KW-0949">S-adenosyl-L-methionine</keyword>
<evidence type="ECO:0000256" key="4">
    <source>
        <dbReference type="ARBA" id="ARBA00022691"/>
    </source>
</evidence>
<dbReference type="GO" id="GO:0070475">
    <property type="term" value="P:rRNA base methylation"/>
    <property type="evidence" value="ECO:0007669"/>
    <property type="project" value="TreeGrafter"/>
</dbReference>
<evidence type="ECO:0000256" key="1">
    <source>
        <dbReference type="ARBA" id="ARBA00010396"/>
    </source>
</evidence>
<dbReference type="Gene3D" id="1.10.150.170">
    <property type="entry name" value="Putative methyltransferase TM0872, insert domain"/>
    <property type="match status" value="1"/>
</dbReference>
<sequence>MQRRLLRTASSAHTHVPVLLREVVAALNPQPGECFIDATFGAGGYTRAILESCNSCSVVALDRDPAAIERAHALAPSFPGRLHPVRGRFGDLAALMHAQVPQHRTFHGAVLDIGLSSVQIAQADRGFSYLVDGPLDMRMGRDDDDTRLTAATILNEAPEHVLADIIHAYGEDRLARKFAHAIVQARARAGPIRTTLQLREVLDACVPRHRRLKGDDGVFRHPAQRTFQALRIAVNDELNELRKALHALEHLLSPSARLAVVTFHSLEDSIAKQFFDITASRRTELGEPVRHGDGEAGLPSFVGRRKVVKPGRDEVEANPRARSAKLRTAWRTENPPVYPLELMLEEPYVAV</sequence>
<dbReference type="InterPro" id="IPR023397">
    <property type="entry name" value="SAM-dep_MeTrfase_MraW_recog"/>
</dbReference>
<dbReference type="PANTHER" id="PTHR11265:SF0">
    <property type="entry name" value="12S RRNA N4-METHYLCYTIDINE METHYLTRANSFERASE"/>
    <property type="match status" value="1"/>
</dbReference>
<dbReference type="Proteomes" id="UP000070544">
    <property type="component" value="Unassembled WGS sequence"/>
</dbReference>
<evidence type="ECO:0000256" key="3">
    <source>
        <dbReference type="ARBA" id="ARBA00022679"/>
    </source>
</evidence>
<dbReference type="OMA" id="NPAKRTF"/>
<dbReference type="InterPro" id="IPR029063">
    <property type="entry name" value="SAM-dependent_MTases_sf"/>
</dbReference>
<dbReference type="PANTHER" id="PTHR11265">
    <property type="entry name" value="S-ADENOSYL-METHYLTRANSFERASE MRAW"/>
    <property type="match status" value="1"/>
</dbReference>
<dbReference type="EMBL" id="KQ965746">
    <property type="protein sequence ID" value="KXS17570.1"/>
    <property type="molecule type" value="Genomic_DNA"/>
</dbReference>
<dbReference type="AlphaFoldDB" id="A0A139ALD9"/>
<reference evidence="5 6" key="1">
    <citation type="journal article" date="2015" name="Genome Biol. Evol.">
        <title>Phylogenomic analyses indicate that early fungi evolved digesting cell walls of algal ancestors of land plants.</title>
        <authorList>
            <person name="Chang Y."/>
            <person name="Wang S."/>
            <person name="Sekimoto S."/>
            <person name="Aerts A.L."/>
            <person name="Choi C."/>
            <person name="Clum A."/>
            <person name="LaButti K.M."/>
            <person name="Lindquist E.A."/>
            <person name="Yee Ngan C."/>
            <person name="Ohm R.A."/>
            <person name="Salamov A.A."/>
            <person name="Grigoriev I.V."/>
            <person name="Spatafora J.W."/>
            <person name="Berbee M.L."/>
        </authorList>
    </citation>
    <scope>NUCLEOTIDE SEQUENCE [LARGE SCALE GENOMIC DNA]</scope>
    <source>
        <strain evidence="5 6">JEL478</strain>
    </source>
</reference>
<dbReference type="Pfam" id="PF01795">
    <property type="entry name" value="Methyltransf_5"/>
    <property type="match status" value="1"/>
</dbReference>
<dbReference type="STRING" id="1344416.A0A139ALD9"/>
<evidence type="ECO:0000313" key="5">
    <source>
        <dbReference type="EMBL" id="KXS17570.1"/>
    </source>
</evidence>
<name>A0A139ALD9_GONPJ</name>
<organism evidence="5 6">
    <name type="scientific">Gonapodya prolifera (strain JEL478)</name>
    <name type="common">Monoblepharis prolifera</name>
    <dbReference type="NCBI Taxonomy" id="1344416"/>
    <lineage>
        <taxon>Eukaryota</taxon>
        <taxon>Fungi</taxon>
        <taxon>Fungi incertae sedis</taxon>
        <taxon>Chytridiomycota</taxon>
        <taxon>Chytridiomycota incertae sedis</taxon>
        <taxon>Monoblepharidomycetes</taxon>
        <taxon>Monoblepharidales</taxon>
        <taxon>Gonapodyaceae</taxon>
        <taxon>Gonapodya</taxon>
    </lineage>
</organism>
<keyword evidence="2 5" id="KW-0489">Methyltransferase</keyword>
<dbReference type="OrthoDB" id="16290at2759"/>
<comment type="similarity">
    <text evidence="1">Belongs to the methyltransferase superfamily. RsmH family.</text>
</comment>
<keyword evidence="3 5" id="KW-0808">Transferase</keyword>
<dbReference type="SUPFAM" id="SSF81799">
    <property type="entry name" value="Putative methyltransferase TM0872, insert domain"/>
    <property type="match status" value="1"/>
</dbReference>
<dbReference type="SUPFAM" id="SSF53335">
    <property type="entry name" value="S-adenosyl-L-methionine-dependent methyltransferases"/>
    <property type="match status" value="1"/>
</dbReference>
<dbReference type="HAMAP" id="MF_01007">
    <property type="entry name" value="16SrRNA_methyltr_H"/>
    <property type="match status" value="1"/>
</dbReference>